<organism evidence="1 2">
    <name type="scientific">Aaosphaeria arxii CBS 175.79</name>
    <dbReference type="NCBI Taxonomy" id="1450172"/>
    <lineage>
        <taxon>Eukaryota</taxon>
        <taxon>Fungi</taxon>
        <taxon>Dikarya</taxon>
        <taxon>Ascomycota</taxon>
        <taxon>Pezizomycotina</taxon>
        <taxon>Dothideomycetes</taxon>
        <taxon>Pleosporomycetidae</taxon>
        <taxon>Pleosporales</taxon>
        <taxon>Pleosporales incertae sedis</taxon>
        <taxon>Aaosphaeria</taxon>
    </lineage>
</organism>
<reference evidence="1" key="1">
    <citation type="journal article" date="2020" name="Stud. Mycol.">
        <title>101 Dothideomycetes genomes: a test case for predicting lifestyles and emergence of pathogens.</title>
        <authorList>
            <person name="Haridas S."/>
            <person name="Albert R."/>
            <person name="Binder M."/>
            <person name="Bloem J."/>
            <person name="Labutti K."/>
            <person name="Salamov A."/>
            <person name="Andreopoulos B."/>
            <person name="Baker S."/>
            <person name="Barry K."/>
            <person name="Bills G."/>
            <person name="Bluhm B."/>
            <person name="Cannon C."/>
            <person name="Castanera R."/>
            <person name="Culley D."/>
            <person name="Daum C."/>
            <person name="Ezra D."/>
            <person name="Gonzalez J."/>
            <person name="Henrissat B."/>
            <person name="Kuo A."/>
            <person name="Liang C."/>
            <person name="Lipzen A."/>
            <person name="Lutzoni F."/>
            <person name="Magnuson J."/>
            <person name="Mondo S."/>
            <person name="Nolan M."/>
            <person name="Ohm R."/>
            <person name="Pangilinan J."/>
            <person name="Park H.-J."/>
            <person name="Ramirez L."/>
            <person name="Alfaro M."/>
            <person name="Sun H."/>
            <person name="Tritt A."/>
            <person name="Yoshinaga Y."/>
            <person name="Zwiers L.-H."/>
            <person name="Turgeon B."/>
            <person name="Goodwin S."/>
            <person name="Spatafora J."/>
            <person name="Crous P."/>
            <person name="Grigoriev I."/>
        </authorList>
    </citation>
    <scope>NUCLEOTIDE SEQUENCE</scope>
    <source>
        <strain evidence="1">CBS 175.79</strain>
    </source>
</reference>
<dbReference type="GeneID" id="54286943"/>
<keyword evidence="2" id="KW-1185">Reference proteome</keyword>
<sequence length="51" mass="5987">MGIRLWSSIPLHFEVLVGSNMRRLVEYQLQHQPPIILEHLRSPTKIVERPA</sequence>
<protein>
    <submittedName>
        <fullName evidence="1">Uncharacterized protein</fullName>
    </submittedName>
</protein>
<accession>A0A6A5X8D0</accession>
<gene>
    <name evidence="1" type="ORF">BU24DRAFT_428705</name>
</gene>
<dbReference type="AlphaFoldDB" id="A0A6A5X8D0"/>
<evidence type="ECO:0000313" key="1">
    <source>
        <dbReference type="EMBL" id="KAF2009171.1"/>
    </source>
</evidence>
<dbReference type="RefSeq" id="XP_033377510.1">
    <property type="nucleotide sequence ID" value="XM_033529546.1"/>
</dbReference>
<proteinExistence type="predicted"/>
<dbReference type="EMBL" id="ML978079">
    <property type="protein sequence ID" value="KAF2009171.1"/>
    <property type="molecule type" value="Genomic_DNA"/>
</dbReference>
<name>A0A6A5X8D0_9PLEO</name>
<evidence type="ECO:0000313" key="2">
    <source>
        <dbReference type="Proteomes" id="UP000799778"/>
    </source>
</evidence>
<dbReference type="Proteomes" id="UP000799778">
    <property type="component" value="Unassembled WGS sequence"/>
</dbReference>